<accession>E9HDS3</accession>
<dbReference type="HOGENOM" id="CLU_1919138_0_0_1"/>
<dbReference type="InParanoid" id="E9HDS3"/>
<name>E9HDS3_DAPPU</name>
<evidence type="ECO:0000259" key="1">
    <source>
        <dbReference type="Pfam" id="PF12455"/>
    </source>
</evidence>
<organism evidence="2 3">
    <name type="scientific">Daphnia pulex</name>
    <name type="common">Water flea</name>
    <dbReference type="NCBI Taxonomy" id="6669"/>
    <lineage>
        <taxon>Eukaryota</taxon>
        <taxon>Metazoa</taxon>
        <taxon>Ecdysozoa</taxon>
        <taxon>Arthropoda</taxon>
        <taxon>Crustacea</taxon>
        <taxon>Branchiopoda</taxon>
        <taxon>Diplostraca</taxon>
        <taxon>Cladocera</taxon>
        <taxon>Anomopoda</taxon>
        <taxon>Daphniidae</taxon>
        <taxon>Daphnia</taxon>
    </lineage>
</organism>
<dbReference type="OrthoDB" id="2130750at2759"/>
<dbReference type="STRING" id="6669.E9HDS3"/>
<evidence type="ECO:0000313" key="2">
    <source>
        <dbReference type="EMBL" id="EFX70074.1"/>
    </source>
</evidence>
<evidence type="ECO:0000313" key="3">
    <source>
        <dbReference type="Proteomes" id="UP000000305"/>
    </source>
</evidence>
<feature type="domain" description="Dynein associated protein" evidence="1">
    <location>
        <begin position="23"/>
        <end position="56"/>
    </location>
</feature>
<dbReference type="AlphaFoldDB" id="E9HDS3"/>
<dbReference type="eggNOG" id="KOG0971">
    <property type="taxonomic scope" value="Eukaryota"/>
</dbReference>
<proteinExistence type="predicted"/>
<dbReference type="Proteomes" id="UP000000305">
    <property type="component" value="Unassembled WGS sequence"/>
</dbReference>
<dbReference type="Pfam" id="PF12455">
    <property type="entry name" value="Dynactin"/>
    <property type="match status" value="2"/>
</dbReference>
<gene>
    <name evidence="2" type="ORF">DAPPUDRAFT_257531</name>
</gene>
<dbReference type="KEGG" id="dpx:DAPPUDRAFT_257531"/>
<reference evidence="2 3" key="1">
    <citation type="journal article" date="2011" name="Science">
        <title>The ecoresponsive genome of Daphnia pulex.</title>
        <authorList>
            <person name="Colbourne J.K."/>
            <person name="Pfrender M.E."/>
            <person name="Gilbert D."/>
            <person name="Thomas W.K."/>
            <person name="Tucker A."/>
            <person name="Oakley T.H."/>
            <person name="Tokishita S."/>
            <person name="Aerts A."/>
            <person name="Arnold G.J."/>
            <person name="Basu M.K."/>
            <person name="Bauer D.J."/>
            <person name="Caceres C.E."/>
            <person name="Carmel L."/>
            <person name="Casola C."/>
            <person name="Choi J.H."/>
            <person name="Detter J.C."/>
            <person name="Dong Q."/>
            <person name="Dusheyko S."/>
            <person name="Eads B.D."/>
            <person name="Frohlich T."/>
            <person name="Geiler-Samerotte K.A."/>
            <person name="Gerlach D."/>
            <person name="Hatcher P."/>
            <person name="Jogdeo S."/>
            <person name="Krijgsveld J."/>
            <person name="Kriventseva E.V."/>
            <person name="Kultz D."/>
            <person name="Laforsch C."/>
            <person name="Lindquist E."/>
            <person name="Lopez J."/>
            <person name="Manak J.R."/>
            <person name="Muller J."/>
            <person name="Pangilinan J."/>
            <person name="Patwardhan R.P."/>
            <person name="Pitluck S."/>
            <person name="Pritham E.J."/>
            <person name="Rechtsteiner A."/>
            <person name="Rho M."/>
            <person name="Rogozin I.B."/>
            <person name="Sakarya O."/>
            <person name="Salamov A."/>
            <person name="Schaack S."/>
            <person name="Shapiro H."/>
            <person name="Shiga Y."/>
            <person name="Skalitzky C."/>
            <person name="Smith Z."/>
            <person name="Souvorov A."/>
            <person name="Sung W."/>
            <person name="Tang Z."/>
            <person name="Tsuchiya D."/>
            <person name="Tu H."/>
            <person name="Vos H."/>
            <person name="Wang M."/>
            <person name="Wolf Y.I."/>
            <person name="Yamagata H."/>
            <person name="Yamada T."/>
            <person name="Ye Y."/>
            <person name="Shaw J.R."/>
            <person name="Andrews J."/>
            <person name="Crease T.J."/>
            <person name="Tang H."/>
            <person name="Lucas S.M."/>
            <person name="Robertson H.M."/>
            <person name="Bork P."/>
            <person name="Koonin E.V."/>
            <person name="Zdobnov E.M."/>
            <person name="Grigoriev I.V."/>
            <person name="Lynch M."/>
            <person name="Boore J.L."/>
        </authorList>
    </citation>
    <scope>NUCLEOTIDE SEQUENCE [LARGE SCALE GENOMIC DNA]</scope>
</reference>
<protein>
    <recommendedName>
        <fullName evidence="1">Dynein associated protein domain-containing protein</fullName>
    </recommendedName>
</protein>
<dbReference type="InterPro" id="IPR022157">
    <property type="entry name" value="Dynactin"/>
</dbReference>
<keyword evidence="3" id="KW-1185">Reference proteome</keyword>
<sequence length="132" mass="14922">MQESNDQLREALQRETNGGGTSRGDYHSVQQLLLMSRLLFKCDMLAAQVKEKFPGSAGMSTLHYQEMLQQEKAIDFYMELLRKDQLDENVQLDALEKVVNYLNSIYAVQFSSVVNGATLLTNHDKVLLASCC</sequence>
<dbReference type="EMBL" id="GL732625">
    <property type="protein sequence ID" value="EFX70074.1"/>
    <property type="molecule type" value="Genomic_DNA"/>
</dbReference>
<feature type="domain" description="Dynein associated protein" evidence="1">
    <location>
        <begin position="64"/>
        <end position="130"/>
    </location>
</feature>